<feature type="region of interest" description="Disordered" evidence="1">
    <location>
        <begin position="66"/>
        <end position="87"/>
    </location>
</feature>
<accession>A0AAV2KTE2</accession>
<protein>
    <submittedName>
        <fullName evidence="2">Uncharacterized protein</fullName>
    </submittedName>
</protein>
<evidence type="ECO:0000313" key="2">
    <source>
        <dbReference type="EMBL" id="CAL1593267.1"/>
    </source>
</evidence>
<dbReference type="EMBL" id="OZ035824">
    <property type="protein sequence ID" value="CAL1593267.1"/>
    <property type="molecule type" value="Genomic_DNA"/>
</dbReference>
<feature type="compositionally biased region" description="Acidic residues" evidence="1">
    <location>
        <begin position="1"/>
        <end position="15"/>
    </location>
</feature>
<evidence type="ECO:0000313" key="3">
    <source>
        <dbReference type="Proteomes" id="UP001497482"/>
    </source>
</evidence>
<feature type="compositionally biased region" description="Polar residues" evidence="1">
    <location>
        <begin position="66"/>
        <end position="80"/>
    </location>
</feature>
<proteinExistence type="predicted"/>
<sequence length="87" mass="9997">MIKAEEEEFVSEEGEEQVKEGEEQTKEGEEQTKEGEEQTKEGEEQKSRVTCVCEIVISCLSLTHFHQSTRESPNPAQPQQEAGRFYF</sequence>
<feature type="region of interest" description="Disordered" evidence="1">
    <location>
        <begin position="1"/>
        <end position="47"/>
    </location>
</feature>
<reference evidence="2 3" key="1">
    <citation type="submission" date="2024-04" db="EMBL/GenBank/DDBJ databases">
        <authorList>
            <person name="Waldvogel A.-M."/>
            <person name="Schoenle A."/>
        </authorList>
    </citation>
    <scope>NUCLEOTIDE SEQUENCE [LARGE SCALE GENOMIC DNA]</scope>
</reference>
<organism evidence="2 3">
    <name type="scientific">Knipowitschia caucasica</name>
    <name type="common">Caucasian dwarf goby</name>
    <name type="synonym">Pomatoschistus caucasicus</name>
    <dbReference type="NCBI Taxonomy" id="637954"/>
    <lineage>
        <taxon>Eukaryota</taxon>
        <taxon>Metazoa</taxon>
        <taxon>Chordata</taxon>
        <taxon>Craniata</taxon>
        <taxon>Vertebrata</taxon>
        <taxon>Euteleostomi</taxon>
        <taxon>Actinopterygii</taxon>
        <taxon>Neopterygii</taxon>
        <taxon>Teleostei</taxon>
        <taxon>Neoteleostei</taxon>
        <taxon>Acanthomorphata</taxon>
        <taxon>Gobiaria</taxon>
        <taxon>Gobiiformes</taxon>
        <taxon>Gobioidei</taxon>
        <taxon>Gobiidae</taxon>
        <taxon>Gobiinae</taxon>
        <taxon>Knipowitschia</taxon>
    </lineage>
</organism>
<dbReference type="AlphaFoldDB" id="A0AAV2KTE2"/>
<evidence type="ECO:0000256" key="1">
    <source>
        <dbReference type="SAM" id="MobiDB-lite"/>
    </source>
</evidence>
<gene>
    <name evidence="2" type="ORF">KC01_LOCUS22396</name>
</gene>
<dbReference type="Proteomes" id="UP001497482">
    <property type="component" value="Chromosome 2"/>
</dbReference>
<keyword evidence="3" id="KW-1185">Reference proteome</keyword>
<name>A0AAV2KTE2_KNICA</name>
<feature type="compositionally biased region" description="Basic and acidic residues" evidence="1">
    <location>
        <begin position="16"/>
        <end position="47"/>
    </location>
</feature>